<dbReference type="PRINTS" id="PR01550">
    <property type="entry name" value="TOP6AFAMILY"/>
</dbReference>
<dbReference type="GO" id="GO:0003918">
    <property type="term" value="F:DNA topoisomerase type II (double strand cut, ATP-hydrolyzing) activity"/>
    <property type="evidence" value="ECO:0007669"/>
    <property type="project" value="UniProtKB-UniRule"/>
</dbReference>
<dbReference type="PROSITE" id="PS52041">
    <property type="entry name" value="TOPO_IIB"/>
    <property type="match status" value="1"/>
</dbReference>
<dbReference type="VEuPathDB" id="AmoebaDB:NAEGRDRAFT_81222"/>
<dbReference type="InterPro" id="IPR036078">
    <property type="entry name" value="Spo11/TopoVI_A_sf"/>
</dbReference>
<dbReference type="EC" id="5.6.2.2" evidence="4"/>
<keyword evidence="8 10" id="KW-0238">DNA-binding</keyword>
<dbReference type="STRING" id="5762.D2VU03"/>
<dbReference type="EMBL" id="GG738897">
    <property type="protein sequence ID" value="EFC39811.1"/>
    <property type="molecule type" value="Genomic_DNA"/>
</dbReference>
<dbReference type="Pfam" id="PF21180">
    <property type="entry name" value="TOP6A-Spo11_Toprim"/>
    <property type="match status" value="1"/>
</dbReference>
<keyword evidence="6" id="KW-0460">Magnesium</keyword>
<dbReference type="InterPro" id="IPR034136">
    <property type="entry name" value="TOPRIM_Topo6A/Spo11"/>
</dbReference>
<dbReference type="FunCoup" id="D2VU03">
    <property type="interactions" value="81"/>
</dbReference>
<evidence type="ECO:0000256" key="11">
    <source>
        <dbReference type="SAM" id="MobiDB-lite"/>
    </source>
</evidence>
<evidence type="ECO:0000256" key="7">
    <source>
        <dbReference type="ARBA" id="ARBA00023029"/>
    </source>
</evidence>
<dbReference type="GO" id="GO:0000706">
    <property type="term" value="P:meiotic DNA double-strand break processing"/>
    <property type="evidence" value="ECO:0007669"/>
    <property type="project" value="TreeGrafter"/>
</dbReference>
<feature type="domain" description="Topoisomerase 6 subunit A/Spo11 TOPRIM" evidence="13">
    <location>
        <begin position="230"/>
        <end position="351"/>
    </location>
</feature>
<evidence type="ECO:0000256" key="9">
    <source>
        <dbReference type="ARBA" id="ARBA00023235"/>
    </source>
</evidence>
<dbReference type="AlphaFoldDB" id="D2VU03"/>
<name>D2VU03_NAEGR</name>
<dbReference type="GO" id="GO:0003677">
    <property type="term" value="F:DNA binding"/>
    <property type="evidence" value="ECO:0007669"/>
    <property type="project" value="UniProtKB-UniRule"/>
</dbReference>
<evidence type="ECO:0000256" key="4">
    <source>
        <dbReference type="ARBA" id="ARBA00012895"/>
    </source>
</evidence>
<dbReference type="GO" id="GO:0000228">
    <property type="term" value="C:nuclear chromosome"/>
    <property type="evidence" value="ECO:0007669"/>
    <property type="project" value="TreeGrafter"/>
</dbReference>
<dbReference type="GO" id="GO:0007131">
    <property type="term" value="P:reciprocal meiotic recombination"/>
    <property type="evidence" value="ECO:0007669"/>
    <property type="project" value="TreeGrafter"/>
</dbReference>
<dbReference type="RefSeq" id="XP_002672555.1">
    <property type="nucleotide sequence ID" value="XM_002672509.1"/>
</dbReference>
<evidence type="ECO:0000256" key="8">
    <source>
        <dbReference type="ARBA" id="ARBA00023125"/>
    </source>
</evidence>
<dbReference type="GO" id="GO:0046872">
    <property type="term" value="F:metal ion binding"/>
    <property type="evidence" value="ECO:0007669"/>
    <property type="project" value="UniProtKB-KW"/>
</dbReference>
<evidence type="ECO:0000256" key="6">
    <source>
        <dbReference type="ARBA" id="ARBA00022842"/>
    </source>
</evidence>
<dbReference type="GO" id="GO:0042138">
    <property type="term" value="P:meiotic DNA double-strand break formation"/>
    <property type="evidence" value="ECO:0007669"/>
    <property type="project" value="TreeGrafter"/>
</dbReference>
<dbReference type="InterPro" id="IPR036388">
    <property type="entry name" value="WH-like_DNA-bd_sf"/>
</dbReference>
<gene>
    <name evidence="14" type="ORF">NAEGRDRAFT_81222</name>
</gene>
<evidence type="ECO:0000256" key="2">
    <source>
        <dbReference type="ARBA" id="ARBA00001946"/>
    </source>
</evidence>
<keyword evidence="7 10" id="KW-0799">Topoisomerase</keyword>
<dbReference type="PANTHER" id="PTHR10848">
    <property type="entry name" value="MEIOTIC RECOMBINATION PROTEIN SPO11"/>
    <property type="match status" value="1"/>
</dbReference>
<evidence type="ECO:0000259" key="13">
    <source>
        <dbReference type="Pfam" id="PF21180"/>
    </source>
</evidence>
<dbReference type="OrthoDB" id="5377392at2759"/>
<feature type="active site" description="O-(5'-phospho-DNA)-tyrosine intermediate" evidence="10">
    <location>
        <position position="150"/>
    </location>
</feature>
<feature type="region of interest" description="Disordered" evidence="11">
    <location>
        <begin position="1"/>
        <end position="21"/>
    </location>
</feature>
<keyword evidence="9 10" id="KW-0413">Isomerase</keyword>
<dbReference type="CDD" id="cd00223">
    <property type="entry name" value="TOPRIM_TopoIIB_SPO"/>
    <property type="match status" value="1"/>
</dbReference>
<dbReference type="KEGG" id="ngr:NAEGRDRAFT_81222"/>
<evidence type="ECO:0000256" key="5">
    <source>
        <dbReference type="ARBA" id="ARBA00022723"/>
    </source>
</evidence>
<dbReference type="GO" id="GO:0005524">
    <property type="term" value="F:ATP binding"/>
    <property type="evidence" value="ECO:0007669"/>
    <property type="project" value="InterPro"/>
</dbReference>
<dbReference type="Proteomes" id="UP000006671">
    <property type="component" value="Unassembled WGS sequence"/>
</dbReference>
<comment type="similarity">
    <text evidence="3 10">Belongs to the TOP6A family.</text>
</comment>
<dbReference type="PANTHER" id="PTHR10848:SF0">
    <property type="entry name" value="MEIOTIC RECOMBINATION PROTEIN SPO11"/>
    <property type="match status" value="1"/>
</dbReference>
<comment type="cofactor">
    <cofactor evidence="2">
        <name>Mg(2+)</name>
        <dbReference type="ChEBI" id="CHEBI:18420"/>
    </cofactor>
</comment>
<comment type="catalytic activity">
    <reaction evidence="1 10">
        <text>ATP-dependent breakage, passage and rejoining of double-stranded DNA.</text>
        <dbReference type="EC" id="5.6.2.2"/>
    </reaction>
</comment>
<evidence type="ECO:0000313" key="14">
    <source>
        <dbReference type="EMBL" id="EFC39811.1"/>
    </source>
</evidence>
<organism evidence="15">
    <name type="scientific">Naegleria gruberi</name>
    <name type="common">Amoeba</name>
    <dbReference type="NCBI Taxonomy" id="5762"/>
    <lineage>
        <taxon>Eukaryota</taxon>
        <taxon>Discoba</taxon>
        <taxon>Heterolobosea</taxon>
        <taxon>Tetramitia</taxon>
        <taxon>Eutetramitia</taxon>
        <taxon>Vahlkampfiidae</taxon>
        <taxon>Naegleria</taxon>
    </lineage>
</organism>
<keyword evidence="5" id="KW-0479">Metal-binding</keyword>
<feature type="domain" description="Spo11/DNA topoisomerase VI subunit A N-terminal" evidence="12">
    <location>
        <begin position="122"/>
        <end position="182"/>
    </location>
</feature>
<feature type="compositionally biased region" description="Acidic residues" evidence="11">
    <location>
        <begin position="1"/>
        <end position="13"/>
    </location>
</feature>
<dbReference type="Gene3D" id="1.10.10.10">
    <property type="entry name" value="Winged helix-like DNA-binding domain superfamily/Winged helix DNA-binding domain"/>
    <property type="match status" value="1"/>
</dbReference>
<protein>
    <recommendedName>
        <fullName evidence="4">DNA topoisomerase (ATP-hydrolyzing)</fullName>
        <ecNumber evidence="4">5.6.2.2</ecNumber>
    </recommendedName>
</protein>
<dbReference type="InterPro" id="IPR002815">
    <property type="entry name" value="Spo11/TopoVI_A"/>
</dbReference>
<dbReference type="Gene3D" id="3.40.1360.10">
    <property type="match status" value="1"/>
</dbReference>
<evidence type="ECO:0000256" key="10">
    <source>
        <dbReference type="PROSITE-ProRule" id="PRU01385"/>
    </source>
</evidence>
<evidence type="ECO:0000256" key="1">
    <source>
        <dbReference type="ARBA" id="ARBA00000185"/>
    </source>
</evidence>
<keyword evidence="15" id="KW-1185">Reference proteome</keyword>
<evidence type="ECO:0000256" key="3">
    <source>
        <dbReference type="ARBA" id="ARBA00006559"/>
    </source>
</evidence>
<evidence type="ECO:0000313" key="15">
    <source>
        <dbReference type="Proteomes" id="UP000006671"/>
    </source>
</evidence>
<proteinExistence type="inferred from homology"/>
<dbReference type="InterPro" id="IPR013049">
    <property type="entry name" value="Spo11/TopoVI_A_N"/>
</dbReference>
<dbReference type="Pfam" id="PF04406">
    <property type="entry name" value="TP6A_N"/>
    <property type="match status" value="1"/>
</dbReference>
<dbReference type="SUPFAM" id="SSF56726">
    <property type="entry name" value="DNA topoisomerase IV, alpha subunit"/>
    <property type="match status" value="1"/>
</dbReference>
<dbReference type="eggNOG" id="KOG2795">
    <property type="taxonomic scope" value="Eukaryota"/>
</dbReference>
<sequence length="374" mass="43490">MNHENDAEDEEQGLSENATRLVLEENEDDMEDELNLFDIEKMCEIHYLLPNEEIISLIESYVLEFLFKLIENDEKNGQDLILNYSFGTRDSNQSNGERLHQIIKSKSGTFEKKSLKNNHLKKNHLVWLLMKDVHLLLNCRKKITQRELFYMNVTTFRDQIQCNRCLSTVGDVLKVDRSLLNIICMSKGFIYSNDGRGNSLLSLNGNKQASVESIPGDFPSIDYFGNVDTVLIIEKDAIFRRLVEDKIFKLVRNCLLITGCGYPSIVTRYVVKHVSTRFPNARLYALCDFNIFGYQIMSTYKYGSVEMSRHKVQQESALKDRLQWLGMNYEDVKDIPHYYNQPISQREINLIDLKGLNFLSTYLAKKISKFNIVK</sequence>
<accession>D2VU03</accession>
<evidence type="ECO:0000259" key="12">
    <source>
        <dbReference type="Pfam" id="PF04406"/>
    </source>
</evidence>
<dbReference type="GeneID" id="8860845"/>
<reference evidence="14 15" key="1">
    <citation type="journal article" date="2010" name="Cell">
        <title>The genome of Naegleria gruberi illuminates early eukaryotic versatility.</title>
        <authorList>
            <person name="Fritz-Laylin L.K."/>
            <person name="Prochnik S.E."/>
            <person name="Ginger M.L."/>
            <person name="Dacks J.B."/>
            <person name="Carpenter M.L."/>
            <person name="Field M.C."/>
            <person name="Kuo A."/>
            <person name="Paredez A."/>
            <person name="Chapman J."/>
            <person name="Pham J."/>
            <person name="Shu S."/>
            <person name="Neupane R."/>
            <person name="Cipriano M."/>
            <person name="Mancuso J."/>
            <person name="Tu H."/>
            <person name="Salamov A."/>
            <person name="Lindquist E."/>
            <person name="Shapiro H."/>
            <person name="Lucas S."/>
            <person name="Grigoriev I.V."/>
            <person name="Cande W.Z."/>
            <person name="Fulton C."/>
            <person name="Rokhsar D.S."/>
            <person name="Dawson S.C."/>
        </authorList>
    </citation>
    <scope>NUCLEOTIDE SEQUENCE [LARGE SCALE GENOMIC DNA]</scope>
    <source>
        <strain evidence="14 15">NEG-M</strain>
    </source>
</reference>
<dbReference type="InParanoid" id="D2VU03"/>